<dbReference type="RefSeq" id="WP_316657261.1">
    <property type="nucleotide sequence ID" value="NZ_CATYWO010000002.1"/>
</dbReference>
<keyword evidence="2" id="KW-1133">Transmembrane helix</keyword>
<reference evidence="3 4" key="1">
    <citation type="submission" date="2023-07" db="EMBL/GenBank/DDBJ databases">
        <authorList>
            <person name="Peeters C."/>
        </authorList>
    </citation>
    <scope>NUCLEOTIDE SEQUENCE [LARGE SCALE GENOMIC DNA]</scope>
    <source>
        <strain evidence="3 4">LMG 7141</strain>
    </source>
</reference>
<proteinExistence type="predicted"/>
<evidence type="ECO:0008006" key="5">
    <source>
        <dbReference type="Google" id="ProtNLM"/>
    </source>
</evidence>
<gene>
    <name evidence="3" type="ORF">LMG7141_01751</name>
</gene>
<feature type="compositionally biased region" description="Basic and acidic residues" evidence="1">
    <location>
        <begin position="14"/>
        <end position="34"/>
    </location>
</feature>
<feature type="transmembrane region" description="Helical" evidence="2">
    <location>
        <begin position="70"/>
        <end position="92"/>
    </location>
</feature>
<evidence type="ECO:0000313" key="3">
    <source>
        <dbReference type="EMBL" id="CAJ0786181.1"/>
    </source>
</evidence>
<evidence type="ECO:0000256" key="2">
    <source>
        <dbReference type="SAM" id="Phobius"/>
    </source>
</evidence>
<organism evidence="3 4">
    <name type="scientific">Ralstonia condita</name>
    <dbReference type="NCBI Taxonomy" id="3058600"/>
    <lineage>
        <taxon>Bacteria</taxon>
        <taxon>Pseudomonadati</taxon>
        <taxon>Pseudomonadota</taxon>
        <taxon>Betaproteobacteria</taxon>
        <taxon>Burkholderiales</taxon>
        <taxon>Burkholderiaceae</taxon>
        <taxon>Ralstonia</taxon>
    </lineage>
</organism>
<keyword evidence="2" id="KW-0812">Transmembrane</keyword>
<sequence>MTATFPTRRMPCPTHDERSASPDPAPRHRDDPPPARRASWVPVVRMTVIAGVVAAIPHTPIPLPFADGAWMLHVAAGLLFVVGAVDSLFLLAMRRDR</sequence>
<accession>A0ABN9IR32</accession>
<name>A0ABN9IR32_9RALS</name>
<dbReference type="Proteomes" id="UP001189616">
    <property type="component" value="Unassembled WGS sequence"/>
</dbReference>
<feature type="region of interest" description="Disordered" evidence="1">
    <location>
        <begin position="1"/>
        <end position="37"/>
    </location>
</feature>
<keyword evidence="4" id="KW-1185">Reference proteome</keyword>
<keyword evidence="2" id="KW-0472">Membrane</keyword>
<protein>
    <recommendedName>
        <fullName evidence="5">Transmembrane protein</fullName>
    </recommendedName>
</protein>
<feature type="transmembrane region" description="Helical" evidence="2">
    <location>
        <begin position="38"/>
        <end position="58"/>
    </location>
</feature>
<evidence type="ECO:0000313" key="4">
    <source>
        <dbReference type="Proteomes" id="UP001189616"/>
    </source>
</evidence>
<evidence type="ECO:0000256" key="1">
    <source>
        <dbReference type="SAM" id="MobiDB-lite"/>
    </source>
</evidence>
<dbReference type="EMBL" id="CATYWO010000002">
    <property type="protein sequence ID" value="CAJ0786181.1"/>
    <property type="molecule type" value="Genomic_DNA"/>
</dbReference>
<comment type="caution">
    <text evidence="3">The sequence shown here is derived from an EMBL/GenBank/DDBJ whole genome shotgun (WGS) entry which is preliminary data.</text>
</comment>